<feature type="compositionally biased region" description="Low complexity" evidence="1">
    <location>
        <begin position="28"/>
        <end position="45"/>
    </location>
</feature>
<sequence length="360" mass="40177">MCMQHRFRREPANIPSSSNQRFQGEPANVPSSSSNQSTGSNHSNSGYSLLTHNVNKRNRRGRPSIHITIGEAEAGRKRDKIPLPASASPALIRLCNEAFDIDTSYLAIVDYRGSSDGDELLGRTRFFLALRGIHVREEELTISLKATILSTIRFARPTAMHNLRKLSLGYTWKMVKAADGRCAPESVRKARWLLDSLQFPNARDYPTVNGIVTFPPAAGDVPTGATMIAQANANLPKTGRFINPVFGNMVWALAIHHCVYERNPEMFRNVEVFPENIIILSFLSAVNILLSVGRNSKIKLRFEFQETSELHNFVVSSIQTIKANPVYRVPYNIWLTKIIDALPSSSNSRDGMSPPFPVDE</sequence>
<reference evidence="2" key="1">
    <citation type="submission" date="2020-05" db="EMBL/GenBank/DDBJ databases">
        <title>Mycena genomes resolve the evolution of fungal bioluminescence.</title>
        <authorList>
            <person name="Tsai I.J."/>
        </authorList>
    </citation>
    <scope>NUCLEOTIDE SEQUENCE</scope>
    <source>
        <strain evidence="2">171206Taipei</strain>
    </source>
</reference>
<evidence type="ECO:0000313" key="3">
    <source>
        <dbReference type="Proteomes" id="UP000636479"/>
    </source>
</evidence>
<accession>A0A8H6T3R2</accession>
<dbReference type="GeneID" id="59342423"/>
<evidence type="ECO:0000313" key="2">
    <source>
        <dbReference type="EMBL" id="KAF7309342.1"/>
    </source>
</evidence>
<evidence type="ECO:0000256" key="1">
    <source>
        <dbReference type="SAM" id="MobiDB-lite"/>
    </source>
</evidence>
<dbReference type="RefSeq" id="XP_037222792.1">
    <property type="nucleotide sequence ID" value="XM_037359907.1"/>
</dbReference>
<name>A0A8H6T3R2_9AGAR</name>
<keyword evidence="3" id="KW-1185">Reference proteome</keyword>
<protein>
    <submittedName>
        <fullName evidence="2">Uncharacterized protein</fullName>
    </submittedName>
</protein>
<comment type="caution">
    <text evidence="2">The sequence shown here is derived from an EMBL/GenBank/DDBJ whole genome shotgun (WGS) entry which is preliminary data.</text>
</comment>
<proteinExistence type="predicted"/>
<dbReference type="AlphaFoldDB" id="A0A8H6T3R2"/>
<dbReference type="Proteomes" id="UP000636479">
    <property type="component" value="Unassembled WGS sequence"/>
</dbReference>
<gene>
    <name evidence="2" type="ORF">MIND_00304800</name>
</gene>
<organism evidence="2 3">
    <name type="scientific">Mycena indigotica</name>
    <dbReference type="NCBI Taxonomy" id="2126181"/>
    <lineage>
        <taxon>Eukaryota</taxon>
        <taxon>Fungi</taxon>
        <taxon>Dikarya</taxon>
        <taxon>Basidiomycota</taxon>
        <taxon>Agaricomycotina</taxon>
        <taxon>Agaricomycetes</taxon>
        <taxon>Agaricomycetidae</taxon>
        <taxon>Agaricales</taxon>
        <taxon>Marasmiineae</taxon>
        <taxon>Mycenaceae</taxon>
        <taxon>Mycena</taxon>
    </lineage>
</organism>
<dbReference type="EMBL" id="JACAZF010000003">
    <property type="protein sequence ID" value="KAF7309342.1"/>
    <property type="molecule type" value="Genomic_DNA"/>
</dbReference>
<feature type="region of interest" description="Disordered" evidence="1">
    <location>
        <begin position="1"/>
        <end position="55"/>
    </location>
</feature>